<dbReference type="EC" id="2.7.7.6" evidence="1"/>
<dbReference type="EMBL" id="BBSC01000013">
    <property type="protein sequence ID" value="GAM78367.1"/>
    <property type="molecule type" value="Genomic_DNA"/>
</dbReference>
<dbReference type="GO" id="GO:0000428">
    <property type="term" value="C:DNA-directed RNA polymerase complex"/>
    <property type="evidence" value="ECO:0007669"/>
    <property type="project" value="UniProtKB-KW"/>
</dbReference>
<accession>A0A0B8QMU9</accession>
<name>A0A0B8QMU9_9VIBR</name>
<dbReference type="Proteomes" id="UP000031666">
    <property type="component" value="Unassembled WGS sequence"/>
</dbReference>
<reference evidence="1 2" key="1">
    <citation type="submission" date="2015-01" db="EMBL/GenBank/DDBJ databases">
        <title>Vibrio sp. C94 JCM 19241 whole genome shotgun sequence.</title>
        <authorList>
            <person name="Sawabe T."/>
            <person name="Meirelles P."/>
            <person name="Feng G."/>
            <person name="Sayaka M."/>
            <person name="Hattori M."/>
            <person name="Ohkuma M."/>
        </authorList>
    </citation>
    <scope>NUCLEOTIDE SEQUENCE [LARGE SCALE GENOMIC DNA]</scope>
    <source>
        <strain evidence="2">JCM 19241</strain>
    </source>
</reference>
<protein>
    <submittedName>
        <fullName evidence="1">DNA-directed RNA polymerase beta' subunit</fullName>
        <ecNumber evidence="1">2.7.7.6</ecNumber>
    </submittedName>
</protein>
<sequence>MKDLLNFLKAQHKTEEFDAIKIGLSSPDMIRSWSFGEVKSLRQSTIVRSNLSAMVCSVRVSLAQLKTTSVFVANISV</sequence>
<keyword evidence="1" id="KW-0804">Transcription</keyword>
<gene>
    <name evidence="1" type="ORF">JCM19241_6198</name>
</gene>
<dbReference type="AlphaFoldDB" id="A0A0B8QMU9"/>
<dbReference type="STRING" id="1481914.JCM19241_6198"/>
<comment type="caution">
    <text evidence="1">The sequence shown here is derived from an EMBL/GenBank/DDBJ whole genome shotgun (WGS) entry which is preliminary data.</text>
</comment>
<evidence type="ECO:0000313" key="1">
    <source>
        <dbReference type="EMBL" id="GAM78367.1"/>
    </source>
</evidence>
<keyword evidence="1" id="KW-0240">DNA-directed RNA polymerase</keyword>
<reference evidence="1 2" key="2">
    <citation type="submission" date="2015-01" db="EMBL/GenBank/DDBJ databases">
        <authorList>
            <consortium name="NBRP consortium"/>
            <person name="Sawabe T."/>
            <person name="Meirelles P."/>
            <person name="Feng G."/>
            <person name="Sayaka M."/>
            <person name="Hattori M."/>
            <person name="Ohkuma M."/>
        </authorList>
    </citation>
    <scope>NUCLEOTIDE SEQUENCE [LARGE SCALE GENOMIC DNA]</scope>
    <source>
        <strain evidence="2">JCM 19241</strain>
    </source>
</reference>
<dbReference type="GO" id="GO:0003899">
    <property type="term" value="F:DNA-directed RNA polymerase activity"/>
    <property type="evidence" value="ECO:0007669"/>
    <property type="project" value="UniProtKB-EC"/>
</dbReference>
<organism evidence="1 2">
    <name type="scientific">Vibrio ishigakensis</name>
    <dbReference type="NCBI Taxonomy" id="1481914"/>
    <lineage>
        <taxon>Bacteria</taxon>
        <taxon>Pseudomonadati</taxon>
        <taxon>Pseudomonadota</taxon>
        <taxon>Gammaproteobacteria</taxon>
        <taxon>Vibrionales</taxon>
        <taxon>Vibrionaceae</taxon>
        <taxon>Vibrio</taxon>
    </lineage>
</organism>
<keyword evidence="1" id="KW-0548">Nucleotidyltransferase</keyword>
<evidence type="ECO:0000313" key="2">
    <source>
        <dbReference type="Proteomes" id="UP000031666"/>
    </source>
</evidence>
<keyword evidence="1" id="KW-0808">Transferase</keyword>
<proteinExistence type="predicted"/>